<dbReference type="AlphaFoldDB" id="A0A3P3QPV3"/>
<evidence type="ECO:0000256" key="8">
    <source>
        <dbReference type="ARBA" id="ARBA00037071"/>
    </source>
</evidence>
<dbReference type="GO" id="GO:0005737">
    <property type="term" value="C:cytoplasm"/>
    <property type="evidence" value="ECO:0007669"/>
    <property type="project" value="UniProtKB-SubCell"/>
</dbReference>
<dbReference type="GO" id="GO:0003755">
    <property type="term" value="F:peptidyl-prolyl cis-trans isomerase activity"/>
    <property type="evidence" value="ECO:0007669"/>
    <property type="project" value="UniProtKB-UniRule"/>
</dbReference>
<dbReference type="PANTHER" id="PTHR47861">
    <property type="entry name" value="FKBP-TYPE PEPTIDYL-PROLYL CIS-TRANS ISOMERASE SLYD"/>
    <property type="match status" value="1"/>
</dbReference>
<evidence type="ECO:0000256" key="5">
    <source>
        <dbReference type="ARBA" id="ARBA00023110"/>
    </source>
</evidence>
<dbReference type="PROSITE" id="PS50059">
    <property type="entry name" value="FKBP_PPIASE"/>
    <property type="match status" value="1"/>
</dbReference>
<evidence type="ECO:0000256" key="9">
    <source>
        <dbReference type="PROSITE-ProRule" id="PRU00277"/>
    </source>
</evidence>
<evidence type="ECO:0000256" key="10">
    <source>
        <dbReference type="RuleBase" id="RU003915"/>
    </source>
</evidence>
<dbReference type="InterPro" id="IPR046357">
    <property type="entry name" value="PPIase_dom_sf"/>
</dbReference>
<organism evidence="12 13">
    <name type="scientific">Rheinheimera mesophila</name>
    <dbReference type="NCBI Taxonomy" id="1547515"/>
    <lineage>
        <taxon>Bacteria</taxon>
        <taxon>Pseudomonadati</taxon>
        <taxon>Pseudomonadota</taxon>
        <taxon>Gammaproteobacteria</taxon>
        <taxon>Chromatiales</taxon>
        <taxon>Chromatiaceae</taxon>
        <taxon>Rheinheimera</taxon>
    </lineage>
</organism>
<dbReference type="EC" id="5.2.1.8" evidence="10"/>
<comment type="subcellular location">
    <subcellularLocation>
        <location evidence="2">Cytoplasm</location>
    </subcellularLocation>
</comment>
<dbReference type="Proteomes" id="UP000276260">
    <property type="component" value="Unassembled WGS sequence"/>
</dbReference>
<gene>
    <name evidence="12" type="ORF">EIK76_04050</name>
</gene>
<evidence type="ECO:0000313" key="13">
    <source>
        <dbReference type="Proteomes" id="UP000276260"/>
    </source>
</evidence>
<dbReference type="Gene3D" id="3.10.50.40">
    <property type="match status" value="1"/>
</dbReference>
<evidence type="ECO:0000256" key="4">
    <source>
        <dbReference type="ARBA" id="ARBA00022490"/>
    </source>
</evidence>
<evidence type="ECO:0000256" key="7">
    <source>
        <dbReference type="ARBA" id="ARBA00023235"/>
    </source>
</evidence>
<evidence type="ECO:0000256" key="2">
    <source>
        <dbReference type="ARBA" id="ARBA00004496"/>
    </source>
</evidence>
<comment type="similarity">
    <text evidence="3 10">Belongs to the FKBP-type PPIase family.</text>
</comment>
<keyword evidence="4" id="KW-0963">Cytoplasm</keyword>
<evidence type="ECO:0000256" key="6">
    <source>
        <dbReference type="ARBA" id="ARBA00023186"/>
    </source>
</evidence>
<reference evidence="12 13" key="1">
    <citation type="submission" date="2018-11" db="EMBL/GenBank/DDBJ databases">
        <title>Draft genome analysis of Rheinheimera mesophila isolated from an industrial waste site.</title>
        <authorList>
            <person name="Yu Q."/>
            <person name="Qi Y."/>
            <person name="Zhang H."/>
            <person name="Lu Y."/>
            <person name="Pu J."/>
        </authorList>
    </citation>
    <scope>NUCLEOTIDE SEQUENCE [LARGE SCALE GENOMIC DNA]</scope>
    <source>
        <strain evidence="12 13">IITR13</strain>
    </source>
</reference>
<accession>A0A3P3QPV3</accession>
<comment type="caution">
    <text evidence="12">The sequence shown here is derived from an EMBL/GenBank/DDBJ whole genome shotgun (WGS) entry which is preliminary data.</text>
</comment>
<dbReference type="SUPFAM" id="SSF54534">
    <property type="entry name" value="FKBP-like"/>
    <property type="match status" value="1"/>
</dbReference>
<keyword evidence="5 9" id="KW-0697">Rotamase</keyword>
<dbReference type="GO" id="GO:0042026">
    <property type="term" value="P:protein refolding"/>
    <property type="evidence" value="ECO:0007669"/>
    <property type="project" value="UniProtKB-ARBA"/>
</dbReference>
<name>A0A3P3QPV3_9GAMM</name>
<sequence length="160" mass="17542">MQITKDTVVQFHYTLSDETGLLENSRSQDPVLYLQGHGNLIEGLEKAMEGHQAGDKFQITLAPADAYGERTEDAIQSVQVKHLMGAKKWKPGMVAVVNTEQGQRQVTVVKVGMFKAEVDTNHPLAGKTLSFDIEVMDVRAASAEELEHGHAHGVGGHHHH</sequence>
<keyword evidence="6" id="KW-0143">Chaperone</keyword>
<feature type="domain" description="PPIase FKBP-type" evidence="11">
    <location>
        <begin position="6"/>
        <end position="70"/>
    </location>
</feature>
<dbReference type="PANTHER" id="PTHR47861:SF3">
    <property type="entry name" value="FKBP-TYPE PEPTIDYL-PROLYL CIS-TRANS ISOMERASE SLYD"/>
    <property type="match status" value="1"/>
</dbReference>
<comment type="function">
    <text evidence="8">Also involved in hydrogenase metallocenter assembly, probably by participating in the nickel insertion step. This function in hydrogenase biosynthesis requires chaperone activity and the presence of the metal-binding domain, but not PPIase activity.</text>
</comment>
<keyword evidence="7 9" id="KW-0413">Isomerase</keyword>
<evidence type="ECO:0000313" key="12">
    <source>
        <dbReference type="EMBL" id="RRJ23267.1"/>
    </source>
</evidence>
<dbReference type="EMBL" id="RRCF01000001">
    <property type="protein sequence ID" value="RRJ23267.1"/>
    <property type="molecule type" value="Genomic_DNA"/>
</dbReference>
<dbReference type="InterPro" id="IPR001179">
    <property type="entry name" value="PPIase_FKBP_dom"/>
</dbReference>
<dbReference type="OrthoDB" id="9808891at2"/>
<evidence type="ECO:0000256" key="3">
    <source>
        <dbReference type="ARBA" id="ARBA00006577"/>
    </source>
</evidence>
<protein>
    <recommendedName>
        <fullName evidence="10">Peptidyl-prolyl cis-trans isomerase</fullName>
        <ecNumber evidence="10">5.2.1.8</ecNumber>
    </recommendedName>
</protein>
<evidence type="ECO:0000256" key="1">
    <source>
        <dbReference type="ARBA" id="ARBA00000971"/>
    </source>
</evidence>
<dbReference type="Pfam" id="PF00254">
    <property type="entry name" value="FKBP_C"/>
    <property type="match status" value="1"/>
</dbReference>
<proteinExistence type="inferred from homology"/>
<comment type="catalytic activity">
    <reaction evidence="1 9 10">
        <text>[protein]-peptidylproline (omega=180) = [protein]-peptidylproline (omega=0)</text>
        <dbReference type="Rhea" id="RHEA:16237"/>
        <dbReference type="Rhea" id="RHEA-COMP:10747"/>
        <dbReference type="Rhea" id="RHEA-COMP:10748"/>
        <dbReference type="ChEBI" id="CHEBI:83833"/>
        <dbReference type="ChEBI" id="CHEBI:83834"/>
        <dbReference type="EC" id="5.2.1.8"/>
    </reaction>
</comment>
<dbReference type="RefSeq" id="WP_046519151.1">
    <property type="nucleotide sequence ID" value="NZ_LAVS01000008.1"/>
</dbReference>
<evidence type="ECO:0000259" key="11">
    <source>
        <dbReference type="PROSITE" id="PS50059"/>
    </source>
</evidence>
<keyword evidence="13" id="KW-1185">Reference proteome</keyword>